<evidence type="ECO:0000313" key="2">
    <source>
        <dbReference type="EMBL" id="EJK46001.1"/>
    </source>
</evidence>
<accession>K0RAC7</accession>
<feature type="compositionally biased region" description="Basic and acidic residues" evidence="1">
    <location>
        <begin position="68"/>
        <end position="83"/>
    </location>
</feature>
<comment type="caution">
    <text evidence="2">The sequence shown here is derived from an EMBL/GenBank/DDBJ whole genome shotgun (WGS) entry which is preliminary data.</text>
</comment>
<feature type="compositionally biased region" description="Low complexity" evidence="1">
    <location>
        <begin position="1"/>
        <end position="20"/>
    </location>
</feature>
<proteinExistence type="predicted"/>
<feature type="compositionally biased region" description="Basic and acidic residues" evidence="1">
    <location>
        <begin position="168"/>
        <end position="199"/>
    </location>
</feature>
<evidence type="ECO:0000256" key="1">
    <source>
        <dbReference type="SAM" id="MobiDB-lite"/>
    </source>
</evidence>
<feature type="compositionally biased region" description="Low complexity" evidence="1">
    <location>
        <begin position="55"/>
        <end position="66"/>
    </location>
</feature>
<sequence length="281" mass="30063">GRPARGRAAGAAARWTGEAADPPPPRPDLVFPAGLRPARVARRRGGDEHPPDPVRPGIRGVRARPAGVRRDPPRRGRLHDPRQVRRGRAVRGRLARRQARRPGEEAGPPGLVAGRARGAALRPAPRPGPVRPCAVRVDLRPEGGVPPGEAAVRARRGPCPGARGREHRGREFRGLHDTGHDRRSGGGGVLEHRDGRRPDQGGVGRASRVQRVQRREGAGAHPRRRGGAGPVRELGRAARPLRRARDGGQGDGDHSGVRPPGAYTRGQGGVRSERRGVPFET</sequence>
<name>K0RAC7_THAOC</name>
<feature type="non-terminal residue" evidence="2">
    <location>
        <position position="1"/>
    </location>
</feature>
<gene>
    <name evidence="2" type="ORF">THAOC_35356</name>
</gene>
<organism evidence="2 3">
    <name type="scientific">Thalassiosira oceanica</name>
    <name type="common">Marine diatom</name>
    <dbReference type="NCBI Taxonomy" id="159749"/>
    <lineage>
        <taxon>Eukaryota</taxon>
        <taxon>Sar</taxon>
        <taxon>Stramenopiles</taxon>
        <taxon>Ochrophyta</taxon>
        <taxon>Bacillariophyta</taxon>
        <taxon>Coscinodiscophyceae</taxon>
        <taxon>Thalassiosirophycidae</taxon>
        <taxon>Thalassiosirales</taxon>
        <taxon>Thalassiosiraceae</taxon>
        <taxon>Thalassiosira</taxon>
    </lineage>
</organism>
<reference evidence="2 3" key="1">
    <citation type="journal article" date="2012" name="Genome Biol.">
        <title>Genome and low-iron response of an oceanic diatom adapted to chronic iron limitation.</title>
        <authorList>
            <person name="Lommer M."/>
            <person name="Specht M."/>
            <person name="Roy A.S."/>
            <person name="Kraemer L."/>
            <person name="Andreson R."/>
            <person name="Gutowska M.A."/>
            <person name="Wolf J."/>
            <person name="Bergner S.V."/>
            <person name="Schilhabel M.B."/>
            <person name="Klostermeier U.C."/>
            <person name="Beiko R.G."/>
            <person name="Rosenstiel P."/>
            <person name="Hippler M."/>
            <person name="Laroche J."/>
        </authorList>
    </citation>
    <scope>NUCLEOTIDE SEQUENCE [LARGE SCALE GENOMIC DNA]</scope>
    <source>
        <strain evidence="2 3">CCMP1005</strain>
    </source>
</reference>
<feature type="compositionally biased region" description="Basic and acidic residues" evidence="1">
    <location>
        <begin position="243"/>
        <end position="256"/>
    </location>
</feature>
<feature type="compositionally biased region" description="Basic residues" evidence="1">
    <location>
        <begin position="84"/>
        <end position="100"/>
    </location>
</feature>
<feature type="compositionally biased region" description="Basic and acidic residues" evidence="1">
    <location>
        <begin position="271"/>
        <end position="281"/>
    </location>
</feature>
<feature type="compositionally biased region" description="Low complexity" evidence="1">
    <location>
        <begin position="106"/>
        <end position="123"/>
    </location>
</feature>
<evidence type="ECO:0000313" key="3">
    <source>
        <dbReference type="Proteomes" id="UP000266841"/>
    </source>
</evidence>
<keyword evidence="3" id="KW-1185">Reference proteome</keyword>
<dbReference type="Proteomes" id="UP000266841">
    <property type="component" value="Unassembled WGS sequence"/>
</dbReference>
<protein>
    <submittedName>
        <fullName evidence="2">Uncharacterized protein</fullName>
    </submittedName>
</protein>
<dbReference type="AlphaFoldDB" id="K0RAC7"/>
<feature type="region of interest" description="Disordered" evidence="1">
    <location>
        <begin position="1"/>
        <end position="281"/>
    </location>
</feature>
<dbReference type="EMBL" id="AGNL01048076">
    <property type="protein sequence ID" value="EJK46001.1"/>
    <property type="molecule type" value="Genomic_DNA"/>
</dbReference>